<evidence type="ECO:0000313" key="1">
    <source>
        <dbReference type="EMBL" id="GFT42155.1"/>
    </source>
</evidence>
<organism evidence="1 2">
    <name type="scientific">Nephila pilipes</name>
    <name type="common">Giant wood spider</name>
    <name type="synonym">Nephila maculata</name>
    <dbReference type="NCBI Taxonomy" id="299642"/>
    <lineage>
        <taxon>Eukaryota</taxon>
        <taxon>Metazoa</taxon>
        <taxon>Ecdysozoa</taxon>
        <taxon>Arthropoda</taxon>
        <taxon>Chelicerata</taxon>
        <taxon>Arachnida</taxon>
        <taxon>Araneae</taxon>
        <taxon>Araneomorphae</taxon>
        <taxon>Entelegynae</taxon>
        <taxon>Araneoidea</taxon>
        <taxon>Nephilidae</taxon>
        <taxon>Nephila</taxon>
    </lineage>
</organism>
<reference evidence="1" key="1">
    <citation type="submission" date="2020-08" db="EMBL/GenBank/DDBJ databases">
        <title>Multicomponent nature underlies the extraordinary mechanical properties of spider dragline silk.</title>
        <authorList>
            <person name="Kono N."/>
            <person name="Nakamura H."/>
            <person name="Mori M."/>
            <person name="Yoshida Y."/>
            <person name="Ohtoshi R."/>
            <person name="Malay A.D."/>
            <person name="Moran D.A.P."/>
            <person name="Tomita M."/>
            <person name="Numata K."/>
            <person name="Arakawa K."/>
        </authorList>
    </citation>
    <scope>NUCLEOTIDE SEQUENCE</scope>
</reference>
<accession>A0A8X6TPJ6</accession>
<gene>
    <name evidence="1" type="ORF">NPIL_438161</name>
</gene>
<proteinExistence type="predicted"/>
<dbReference type="EMBL" id="BMAW01110220">
    <property type="protein sequence ID" value="GFT42155.1"/>
    <property type="molecule type" value="Genomic_DNA"/>
</dbReference>
<protein>
    <submittedName>
        <fullName evidence="1">Uncharacterized protein</fullName>
    </submittedName>
</protein>
<dbReference type="Proteomes" id="UP000887013">
    <property type="component" value="Unassembled WGS sequence"/>
</dbReference>
<keyword evidence="2" id="KW-1185">Reference proteome</keyword>
<evidence type="ECO:0000313" key="2">
    <source>
        <dbReference type="Proteomes" id="UP000887013"/>
    </source>
</evidence>
<comment type="caution">
    <text evidence="1">The sequence shown here is derived from an EMBL/GenBank/DDBJ whole genome shotgun (WGS) entry which is preliminary data.</text>
</comment>
<feature type="non-terminal residue" evidence="1">
    <location>
        <position position="15"/>
    </location>
</feature>
<name>A0A8X6TPJ6_NEPPI</name>
<sequence>MGHQLPRFHLTTGIL</sequence>